<dbReference type="OrthoDB" id="5518655at2"/>
<accession>A0A1H4DSW9</accession>
<proteinExistence type="predicted"/>
<dbReference type="EMBL" id="FNQN01000011">
    <property type="protein sequence ID" value="SEA75282.1"/>
    <property type="molecule type" value="Genomic_DNA"/>
</dbReference>
<dbReference type="STRING" id="37625.SAMN05660420_03071"/>
<gene>
    <name evidence="1" type="ORF">SAMN05660420_03071</name>
</gene>
<reference evidence="1 2" key="1">
    <citation type="submission" date="2016-10" db="EMBL/GenBank/DDBJ databases">
        <authorList>
            <person name="de Groot N.N."/>
        </authorList>
    </citation>
    <scope>NUCLEOTIDE SEQUENCE [LARGE SCALE GENOMIC DNA]</scope>
    <source>
        <strain evidence="1 2">DSM 7343</strain>
    </source>
</reference>
<dbReference type="SUPFAM" id="SSF55874">
    <property type="entry name" value="ATPase domain of HSP90 chaperone/DNA topoisomerase II/histidine kinase"/>
    <property type="match status" value="1"/>
</dbReference>
<dbReference type="Proteomes" id="UP000199409">
    <property type="component" value="Unassembled WGS sequence"/>
</dbReference>
<evidence type="ECO:0008006" key="3">
    <source>
        <dbReference type="Google" id="ProtNLM"/>
    </source>
</evidence>
<keyword evidence="2" id="KW-1185">Reference proteome</keyword>
<dbReference type="AlphaFoldDB" id="A0A1H4DSW9"/>
<dbReference type="Gene3D" id="3.30.565.10">
    <property type="entry name" value="Histidine kinase-like ATPase, C-terminal domain"/>
    <property type="match status" value="1"/>
</dbReference>
<organism evidence="1 2">
    <name type="scientific">Desulfuromusa kysingii</name>
    <dbReference type="NCBI Taxonomy" id="37625"/>
    <lineage>
        <taxon>Bacteria</taxon>
        <taxon>Pseudomonadati</taxon>
        <taxon>Thermodesulfobacteriota</taxon>
        <taxon>Desulfuromonadia</taxon>
        <taxon>Desulfuromonadales</taxon>
        <taxon>Geopsychrobacteraceae</taxon>
        <taxon>Desulfuromusa</taxon>
    </lineage>
</organism>
<evidence type="ECO:0000313" key="1">
    <source>
        <dbReference type="EMBL" id="SEA75282.1"/>
    </source>
</evidence>
<evidence type="ECO:0000313" key="2">
    <source>
        <dbReference type="Proteomes" id="UP000199409"/>
    </source>
</evidence>
<dbReference type="InterPro" id="IPR036890">
    <property type="entry name" value="HATPase_C_sf"/>
</dbReference>
<name>A0A1H4DSW9_9BACT</name>
<protein>
    <recommendedName>
        <fullName evidence="3">Anti-sigma regulatory factor (Ser/Thr protein kinase)</fullName>
    </recommendedName>
</protein>
<sequence length="180" mass="20692">MFLSLTFAQALSTLGEEPQLIFDETIVPKTAPCASHSCYLPEYDWLFLLERKLARFLDPWLKKHRKQLIGSSGLISEALSNAYCHGHKRQAKLPIGVNIYQGNQGILLRIYDTGKGFDYGEMLAKYLNKKNYFYNAGNGMKSMYETDIFGVFYDDNGSSFHLLYLFDESLIAQYLRPERC</sequence>
<dbReference type="RefSeq" id="WP_092350433.1">
    <property type="nucleotide sequence ID" value="NZ_FNQN01000011.1"/>
</dbReference>